<dbReference type="PANTHER" id="PTHR18934">
    <property type="entry name" value="ATP-DEPENDENT RNA HELICASE"/>
    <property type="match status" value="1"/>
</dbReference>
<gene>
    <name evidence="8" type="ORF">THASP1DRAFT_20917</name>
</gene>
<feature type="region of interest" description="Disordered" evidence="6">
    <location>
        <begin position="308"/>
        <end position="351"/>
    </location>
</feature>
<keyword evidence="3 8" id="KW-0378">Hydrolase</keyword>
<keyword evidence="4" id="KW-0347">Helicase</keyword>
<dbReference type="STRING" id="78915.A0A4P9XG76"/>
<evidence type="ECO:0000313" key="8">
    <source>
        <dbReference type="EMBL" id="RKP04633.1"/>
    </source>
</evidence>
<accession>A0A4P9XG76</accession>
<dbReference type="GO" id="GO:0000462">
    <property type="term" value="P:maturation of SSU-rRNA from tricistronic rRNA transcript (SSU-rRNA, 5.8S rRNA, LSU-rRNA)"/>
    <property type="evidence" value="ECO:0007669"/>
    <property type="project" value="TreeGrafter"/>
</dbReference>
<sequence length="430" mass="47306">YVPVNRDPAIQEARMKLPVCGEEQSIMETIKENSVVVICGETGSGKTTQIPQFLYEAGYGNPNSENPGIIGVTQPRRVAAVSMANRVAQELGLTEKEVSYQIRYDATVSATTAIKFMTDGVLLRELAADFLLSRYSVIIIDEAHERSLNTDILIGVVSRVLRLREEMAAKGEGVRPLRVVIMSATLRVSDFTENRVLFRVPPPVIKVEARQFPVQIHFNRRTPDVDHVTEAFKKVCKIHKRLPDGGILIFLTGQNEILDLCRKLRKRFPAVQNTDDKLVDAQRESRGLTAIGLTCFESYAADVEAEEVGFGDDGPDDIGDDIPENFESSDSESDEGEETQGDHMDADAGSQERHQLRVFQPPPPGSRLCVVATNVAETSITIPNIKYVVDAGKAKERQYDAATGVQSFSLGWTSKASADQVGADRALCLP</sequence>
<dbReference type="EMBL" id="KZ993570">
    <property type="protein sequence ID" value="RKP04633.1"/>
    <property type="molecule type" value="Genomic_DNA"/>
</dbReference>
<dbReference type="PROSITE" id="PS51192">
    <property type="entry name" value="HELICASE_ATP_BIND_1"/>
    <property type="match status" value="1"/>
</dbReference>
<feature type="domain" description="Helicase ATP-binding" evidence="7">
    <location>
        <begin position="27"/>
        <end position="204"/>
    </location>
</feature>
<evidence type="ECO:0000256" key="6">
    <source>
        <dbReference type="SAM" id="MobiDB-lite"/>
    </source>
</evidence>
<dbReference type="PROSITE" id="PS00690">
    <property type="entry name" value="DEAH_ATP_HELICASE"/>
    <property type="match status" value="1"/>
</dbReference>
<dbReference type="GO" id="GO:0005730">
    <property type="term" value="C:nucleolus"/>
    <property type="evidence" value="ECO:0007669"/>
    <property type="project" value="TreeGrafter"/>
</dbReference>
<dbReference type="SUPFAM" id="SSF52540">
    <property type="entry name" value="P-loop containing nucleoside triphosphate hydrolases"/>
    <property type="match status" value="1"/>
</dbReference>
<dbReference type="GO" id="GO:0005524">
    <property type="term" value="F:ATP binding"/>
    <property type="evidence" value="ECO:0007669"/>
    <property type="project" value="UniProtKB-KW"/>
</dbReference>
<dbReference type="GO" id="GO:0004386">
    <property type="term" value="F:helicase activity"/>
    <property type="evidence" value="ECO:0007669"/>
    <property type="project" value="UniProtKB-KW"/>
</dbReference>
<dbReference type="CDD" id="cd18791">
    <property type="entry name" value="SF2_C_RHA"/>
    <property type="match status" value="1"/>
</dbReference>
<protein>
    <submittedName>
        <fullName evidence="8">P-loop containing nucleoside triphosphate hydrolase protein</fullName>
    </submittedName>
</protein>
<evidence type="ECO:0000256" key="5">
    <source>
        <dbReference type="ARBA" id="ARBA00022840"/>
    </source>
</evidence>
<evidence type="ECO:0000259" key="7">
    <source>
        <dbReference type="PROSITE" id="PS51192"/>
    </source>
</evidence>
<dbReference type="InterPro" id="IPR011545">
    <property type="entry name" value="DEAD/DEAH_box_helicase_dom"/>
</dbReference>
<feature type="compositionally biased region" description="Acidic residues" evidence="6">
    <location>
        <begin position="308"/>
        <end position="339"/>
    </location>
</feature>
<reference evidence="9" key="1">
    <citation type="journal article" date="2018" name="Nat. Microbiol.">
        <title>Leveraging single-cell genomics to expand the fungal tree of life.</title>
        <authorList>
            <person name="Ahrendt S.R."/>
            <person name="Quandt C.A."/>
            <person name="Ciobanu D."/>
            <person name="Clum A."/>
            <person name="Salamov A."/>
            <person name="Andreopoulos B."/>
            <person name="Cheng J.F."/>
            <person name="Woyke T."/>
            <person name="Pelin A."/>
            <person name="Henrissat B."/>
            <person name="Reynolds N.K."/>
            <person name="Benny G.L."/>
            <person name="Smith M.E."/>
            <person name="James T.Y."/>
            <person name="Grigoriev I.V."/>
        </authorList>
    </citation>
    <scope>NUCLEOTIDE SEQUENCE [LARGE SCALE GENOMIC DNA]</scope>
    <source>
        <strain evidence="9">RSA 1356</strain>
    </source>
</reference>
<evidence type="ECO:0000256" key="4">
    <source>
        <dbReference type="ARBA" id="ARBA00022806"/>
    </source>
</evidence>
<dbReference type="InterPro" id="IPR027417">
    <property type="entry name" value="P-loop_NTPase"/>
</dbReference>
<dbReference type="InterPro" id="IPR002464">
    <property type="entry name" value="DNA/RNA_helicase_DEAH_CS"/>
</dbReference>
<dbReference type="Proteomes" id="UP000271241">
    <property type="component" value="Unassembled WGS sequence"/>
</dbReference>
<dbReference type="AlphaFoldDB" id="A0A4P9XG76"/>
<dbReference type="GO" id="GO:0003723">
    <property type="term" value="F:RNA binding"/>
    <property type="evidence" value="ECO:0007669"/>
    <property type="project" value="TreeGrafter"/>
</dbReference>
<dbReference type="SMART" id="SM00382">
    <property type="entry name" value="AAA"/>
    <property type="match status" value="1"/>
</dbReference>
<keyword evidence="5" id="KW-0067">ATP-binding</keyword>
<keyword evidence="9" id="KW-1185">Reference proteome</keyword>
<organism evidence="8 9">
    <name type="scientific">Thamnocephalis sphaerospora</name>
    <dbReference type="NCBI Taxonomy" id="78915"/>
    <lineage>
        <taxon>Eukaryota</taxon>
        <taxon>Fungi</taxon>
        <taxon>Fungi incertae sedis</taxon>
        <taxon>Zoopagomycota</taxon>
        <taxon>Zoopagomycotina</taxon>
        <taxon>Zoopagomycetes</taxon>
        <taxon>Zoopagales</taxon>
        <taxon>Sigmoideomycetaceae</taxon>
        <taxon>Thamnocephalis</taxon>
    </lineage>
</organism>
<dbReference type="CDD" id="cd17982">
    <property type="entry name" value="DEXHc_DHX37"/>
    <property type="match status" value="1"/>
</dbReference>
<evidence type="ECO:0000256" key="3">
    <source>
        <dbReference type="ARBA" id="ARBA00022801"/>
    </source>
</evidence>
<dbReference type="InterPro" id="IPR003593">
    <property type="entry name" value="AAA+_ATPase"/>
</dbReference>
<keyword evidence="2" id="KW-0547">Nucleotide-binding</keyword>
<evidence type="ECO:0000313" key="9">
    <source>
        <dbReference type="Proteomes" id="UP000271241"/>
    </source>
</evidence>
<dbReference type="PANTHER" id="PTHR18934:SF99">
    <property type="entry name" value="ATP-DEPENDENT RNA HELICASE DHX37-RELATED"/>
    <property type="match status" value="1"/>
</dbReference>
<feature type="compositionally biased region" description="Basic and acidic residues" evidence="6">
    <location>
        <begin position="340"/>
        <end position="351"/>
    </location>
</feature>
<dbReference type="Pfam" id="PF00270">
    <property type="entry name" value="DEAD"/>
    <property type="match status" value="1"/>
</dbReference>
<dbReference type="Gene3D" id="3.40.50.300">
    <property type="entry name" value="P-loop containing nucleotide triphosphate hydrolases"/>
    <property type="match status" value="3"/>
</dbReference>
<proteinExistence type="inferred from homology"/>
<evidence type="ECO:0000256" key="2">
    <source>
        <dbReference type="ARBA" id="ARBA00022741"/>
    </source>
</evidence>
<dbReference type="SMART" id="SM00487">
    <property type="entry name" value="DEXDc"/>
    <property type="match status" value="1"/>
</dbReference>
<dbReference type="FunFam" id="3.40.50.300:FF:002693">
    <property type="entry name" value="Predicted protein"/>
    <property type="match status" value="1"/>
</dbReference>
<feature type="non-terminal residue" evidence="8">
    <location>
        <position position="1"/>
    </location>
</feature>
<evidence type="ECO:0000256" key="1">
    <source>
        <dbReference type="ARBA" id="ARBA00008792"/>
    </source>
</evidence>
<name>A0A4P9XG76_9FUNG</name>
<comment type="similarity">
    <text evidence="1">Belongs to the DEAD box helicase family. DEAH subfamily.</text>
</comment>
<dbReference type="OrthoDB" id="10253254at2759"/>
<dbReference type="InterPro" id="IPR014001">
    <property type="entry name" value="Helicase_ATP-bd"/>
</dbReference>
<dbReference type="GO" id="GO:0016787">
    <property type="term" value="F:hydrolase activity"/>
    <property type="evidence" value="ECO:0007669"/>
    <property type="project" value="UniProtKB-KW"/>
</dbReference>